<evidence type="ECO:0000256" key="1">
    <source>
        <dbReference type="SAM" id="MobiDB-lite"/>
    </source>
</evidence>
<evidence type="ECO:0000313" key="4">
    <source>
        <dbReference type="Proteomes" id="UP000518091"/>
    </source>
</evidence>
<name>A0A7W0ACA3_9GAMM</name>
<dbReference type="Proteomes" id="UP000814353">
    <property type="component" value="Unassembled WGS sequence"/>
</dbReference>
<dbReference type="EMBL" id="JABFUB010000004">
    <property type="protein sequence ID" value="MCG6661244.1"/>
    <property type="molecule type" value="Genomic_DNA"/>
</dbReference>
<evidence type="ECO:0000313" key="3">
    <source>
        <dbReference type="EMBL" id="MCG6661244.1"/>
    </source>
</evidence>
<reference evidence="2 4" key="2">
    <citation type="submission" date="2020-07" db="EMBL/GenBank/DDBJ databases">
        <title>Identification of Halomonas strains.</title>
        <authorList>
            <person name="Xiao Z."/>
            <person name="Shen J."/>
        </authorList>
    </citation>
    <scope>NUCLEOTIDE SEQUENCE [LARGE SCALE GENOMIC DNA]</scope>
    <source>
        <strain evidence="2 4">DSM 17331</strain>
    </source>
</reference>
<evidence type="ECO:0000313" key="5">
    <source>
        <dbReference type="Proteomes" id="UP000814353"/>
    </source>
</evidence>
<keyword evidence="5" id="KW-1185">Reference proteome</keyword>
<dbReference type="RefSeq" id="WP_181513540.1">
    <property type="nucleotide sequence ID" value="NZ_JABFUB010000004.1"/>
</dbReference>
<feature type="region of interest" description="Disordered" evidence="1">
    <location>
        <begin position="1"/>
        <end position="20"/>
    </location>
</feature>
<sequence length="56" mass="5896">MTGASEEQAPRAADSGPLERLRASVSEYIAPFEPVGIEDWEALNLEDDSDTSGGSA</sequence>
<accession>A0A7W0ACA3</accession>
<protein>
    <submittedName>
        <fullName evidence="2">Uncharacterized protein</fullName>
    </submittedName>
</protein>
<comment type="caution">
    <text evidence="2">The sequence shown here is derived from an EMBL/GenBank/DDBJ whole genome shotgun (WGS) entry which is preliminary data.</text>
</comment>
<dbReference type="EMBL" id="JACEFT010000002">
    <property type="protein sequence ID" value="MBA2777773.1"/>
    <property type="molecule type" value="Genomic_DNA"/>
</dbReference>
<gene>
    <name evidence="2" type="ORF">H1D44_02560</name>
    <name evidence="3" type="ORF">HOP48_06735</name>
</gene>
<organism evidence="2 4">
    <name type="scientific">Billgrantia kenyensis</name>
    <dbReference type="NCBI Taxonomy" id="321266"/>
    <lineage>
        <taxon>Bacteria</taxon>
        <taxon>Pseudomonadati</taxon>
        <taxon>Pseudomonadota</taxon>
        <taxon>Gammaproteobacteria</taxon>
        <taxon>Oceanospirillales</taxon>
        <taxon>Halomonadaceae</taxon>
        <taxon>Billgrantia</taxon>
    </lineage>
</organism>
<evidence type="ECO:0000313" key="2">
    <source>
        <dbReference type="EMBL" id="MBA2777773.1"/>
    </source>
</evidence>
<reference evidence="3 5" key="1">
    <citation type="submission" date="2020-05" db="EMBL/GenBank/DDBJ databases">
        <title>Comparative genomic analysis of denitrifying bacteria from Halomonas genus.</title>
        <authorList>
            <person name="Wang L."/>
            <person name="Shao Z."/>
        </authorList>
    </citation>
    <scope>NUCLEOTIDE SEQUENCE [LARGE SCALE GENOMIC DNA]</scope>
    <source>
        <strain evidence="3 5">DSM 17331</strain>
    </source>
</reference>
<proteinExistence type="predicted"/>
<dbReference type="Proteomes" id="UP000518091">
    <property type="component" value="Unassembled WGS sequence"/>
</dbReference>
<dbReference type="AlphaFoldDB" id="A0A7W0ACA3"/>